<dbReference type="PANTHER" id="PTHR31169">
    <property type="entry name" value="OS05G0300700 PROTEIN"/>
    <property type="match status" value="1"/>
</dbReference>
<organism evidence="2 3">
    <name type="scientific">Turnera subulata</name>
    <dbReference type="NCBI Taxonomy" id="218843"/>
    <lineage>
        <taxon>Eukaryota</taxon>
        <taxon>Viridiplantae</taxon>
        <taxon>Streptophyta</taxon>
        <taxon>Embryophyta</taxon>
        <taxon>Tracheophyta</taxon>
        <taxon>Spermatophyta</taxon>
        <taxon>Magnoliopsida</taxon>
        <taxon>eudicotyledons</taxon>
        <taxon>Gunneridae</taxon>
        <taxon>Pentapetalae</taxon>
        <taxon>rosids</taxon>
        <taxon>fabids</taxon>
        <taxon>Malpighiales</taxon>
        <taxon>Passifloraceae</taxon>
        <taxon>Turnera</taxon>
    </lineage>
</organism>
<feature type="compositionally biased region" description="Low complexity" evidence="1">
    <location>
        <begin position="11"/>
        <end position="31"/>
    </location>
</feature>
<dbReference type="PANTHER" id="PTHR31169:SF23">
    <property type="entry name" value="OS03G0572250 PROTEIN"/>
    <property type="match status" value="1"/>
</dbReference>
<reference evidence="2" key="1">
    <citation type="submission" date="2022-02" db="EMBL/GenBank/DDBJ databases">
        <authorList>
            <person name="Henning P.M."/>
            <person name="McCubbin A.G."/>
            <person name="Shore J.S."/>
        </authorList>
    </citation>
    <scope>NUCLEOTIDE SEQUENCE</scope>
    <source>
        <strain evidence="2">F60SS</strain>
        <tissue evidence="2">Leaves</tissue>
    </source>
</reference>
<dbReference type="GO" id="GO:0006355">
    <property type="term" value="P:regulation of DNA-templated transcription"/>
    <property type="evidence" value="ECO:0007669"/>
    <property type="project" value="InterPro"/>
</dbReference>
<dbReference type="GO" id="GO:0005634">
    <property type="term" value="C:nucleus"/>
    <property type="evidence" value="ECO:0007669"/>
    <property type="project" value="TreeGrafter"/>
</dbReference>
<comment type="caution">
    <text evidence="2">The sequence shown here is derived from an EMBL/GenBank/DDBJ whole genome shotgun (WGS) entry which is preliminary data.</text>
</comment>
<feature type="region of interest" description="Disordered" evidence="1">
    <location>
        <begin position="64"/>
        <end position="110"/>
    </location>
</feature>
<dbReference type="AlphaFoldDB" id="A0A9Q0JIV6"/>
<accession>A0A9Q0JIV6</accession>
<feature type="region of interest" description="Disordered" evidence="1">
    <location>
        <begin position="1"/>
        <end position="42"/>
    </location>
</feature>
<gene>
    <name evidence="2" type="ORF">Tsubulata_009872</name>
</gene>
<evidence type="ECO:0000256" key="1">
    <source>
        <dbReference type="SAM" id="MobiDB-lite"/>
    </source>
</evidence>
<sequence length="183" mass="20598">MPITRKRKPQNPGTGDANPNPGTNTPPQTETSKMMSQYEKAREEKIKENLERMQKLGLKDLSLKLQSFAAPPKRTPRNTKSSVKEPSPLPPSGPLRRSTRLQNATPVSYSEATLAKKDGLLEDEDIRVEVGSKPEVYTEEHEKLLGNTERSWTLFVDGYGKDGKRIYDQIKGKTCHQCRSVSF</sequence>
<keyword evidence="3" id="KW-1185">Reference proteome</keyword>
<evidence type="ECO:0000313" key="2">
    <source>
        <dbReference type="EMBL" id="KAJ4843269.1"/>
    </source>
</evidence>
<evidence type="ECO:0000313" key="3">
    <source>
        <dbReference type="Proteomes" id="UP001141552"/>
    </source>
</evidence>
<dbReference type="EMBL" id="JAKUCV010002279">
    <property type="protein sequence ID" value="KAJ4843269.1"/>
    <property type="molecule type" value="Genomic_DNA"/>
</dbReference>
<name>A0A9Q0JIV6_9ROSI</name>
<proteinExistence type="predicted"/>
<dbReference type="Proteomes" id="UP001141552">
    <property type="component" value="Unassembled WGS sequence"/>
</dbReference>
<protein>
    <submittedName>
        <fullName evidence="2">Uncharacterized protein</fullName>
    </submittedName>
</protein>
<dbReference type="OrthoDB" id="298344at2759"/>
<reference evidence="2" key="2">
    <citation type="journal article" date="2023" name="Plants (Basel)">
        <title>Annotation of the Turnera subulata (Passifloraceae) Draft Genome Reveals the S-Locus Evolved after the Divergence of Turneroideae from Passifloroideae in a Stepwise Manner.</title>
        <authorList>
            <person name="Henning P.M."/>
            <person name="Roalson E.H."/>
            <person name="Mir W."/>
            <person name="McCubbin A.G."/>
            <person name="Shore J.S."/>
        </authorList>
    </citation>
    <scope>NUCLEOTIDE SEQUENCE</scope>
    <source>
        <strain evidence="2">F60SS</strain>
    </source>
</reference>
<dbReference type="InterPro" id="IPR040221">
    <property type="entry name" value="CDCA7/CDA7L"/>
</dbReference>